<dbReference type="InterPro" id="IPR036271">
    <property type="entry name" value="Tet_transcr_reg_TetR-rel_C_sf"/>
</dbReference>
<protein>
    <submittedName>
        <fullName evidence="4">TetR/AcrR family transcriptional regulator</fullName>
    </submittedName>
</protein>
<evidence type="ECO:0000259" key="3">
    <source>
        <dbReference type="PROSITE" id="PS50977"/>
    </source>
</evidence>
<dbReference type="SUPFAM" id="SSF46689">
    <property type="entry name" value="Homeodomain-like"/>
    <property type="match status" value="1"/>
</dbReference>
<name>A0ABT2MIQ0_9MYCO</name>
<dbReference type="InterPro" id="IPR009057">
    <property type="entry name" value="Homeodomain-like_sf"/>
</dbReference>
<feature type="domain" description="HTH tetR-type" evidence="3">
    <location>
        <begin position="8"/>
        <end position="68"/>
    </location>
</feature>
<gene>
    <name evidence="4" type="ORF">N4S67_21375</name>
</gene>
<sequence>MPRAAKTSDARERLLRVARRRFAHDGALGPTLDEVRREAEVSVGALYHHFPDKPALAAAVYAQLIAEYQTGFIAMLRGHADAEGGVRGGVAYHLEWVTEHRGEARLLLGDRLDSAPLRDANREFFSAVRDWWRPHHTYGALRPMRLGLTAALWLGPAQEYSRYWLSGGETTMSSDAVDTFATAAWKVLRANATEEDNR</sequence>
<proteinExistence type="predicted"/>
<dbReference type="EMBL" id="JAODWD010000005">
    <property type="protein sequence ID" value="MCT7660960.1"/>
    <property type="molecule type" value="Genomic_DNA"/>
</dbReference>
<organism evidence="4 5">
    <name type="scientific">Mycobacterium deserti</name>
    <dbReference type="NCBI Taxonomy" id="2978347"/>
    <lineage>
        <taxon>Bacteria</taxon>
        <taxon>Bacillati</taxon>
        <taxon>Actinomycetota</taxon>
        <taxon>Actinomycetes</taxon>
        <taxon>Mycobacteriales</taxon>
        <taxon>Mycobacteriaceae</taxon>
        <taxon>Mycobacterium</taxon>
    </lineage>
</organism>
<accession>A0ABT2MIQ0</accession>
<evidence type="ECO:0000313" key="4">
    <source>
        <dbReference type="EMBL" id="MCT7660960.1"/>
    </source>
</evidence>
<dbReference type="Proteomes" id="UP001206639">
    <property type="component" value="Unassembled WGS sequence"/>
</dbReference>
<keyword evidence="5" id="KW-1185">Reference proteome</keyword>
<evidence type="ECO:0000256" key="2">
    <source>
        <dbReference type="PROSITE-ProRule" id="PRU00335"/>
    </source>
</evidence>
<dbReference type="InterPro" id="IPR050109">
    <property type="entry name" value="HTH-type_TetR-like_transc_reg"/>
</dbReference>
<dbReference type="InterPro" id="IPR001647">
    <property type="entry name" value="HTH_TetR"/>
</dbReference>
<dbReference type="PANTHER" id="PTHR30055">
    <property type="entry name" value="HTH-TYPE TRANSCRIPTIONAL REGULATOR RUTR"/>
    <property type="match status" value="1"/>
</dbReference>
<reference evidence="5" key="1">
    <citation type="submission" date="2023-07" db="EMBL/GenBank/DDBJ databases">
        <authorList>
            <person name="Deng Y."/>
            <person name="Zhang Y.-Q."/>
        </authorList>
    </citation>
    <scope>NUCLEOTIDE SEQUENCE [LARGE SCALE GENOMIC DNA]</scope>
    <source>
        <strain evidence="5">CPCC 205710</strain>
    </source>
</reference>
<keyword evidence="1 2" id="KW-0238">DNA-binding</keyword>
<dbReference type="Pfam" id="PF00440">
    <property type="entry name" value="TetR_N"/>
    <property type="match status" value="1"/>
</dbReference>
<dbReference type="Gene3D" id="1.10.357.10">
    <property type="entry name" value="Tetracycline Repressor, domain 2"/>
    <property type="match status" value="1"/>
</dbReference>
<dbReference type="PROSITE" id="PS50977">
    <property type="entry name" value="HTH_TETR_2"/>
    <property type="match status" value="1"/>
</dbReference>
<dbReference type="PANTHER" id="PTHR30055:SF187">
    <property type="entry name" value="TRANSCRIPTIONAL REGULATORY PROTEIN"/>
    <property type="match status" value="1"/>
</dbReference>
<feature type="DNA-binding region" description="H-T-H motif" evidence="2">
    <location>
        <begin position="31"/>
        <end position="50"/>
    </location>
</feature>
<dbReference type="RefSeq" id="WP_260995018.1">
    <property type="nucleotide sequence ID" value="NZ_JAODWD010000005.1"/>
</dbReference>
<evidence type="ECO:0000256" key="1">
    <source>
        <dbReference type="ARBA" id="ARBA00023125"/>
    </source>
</evidence>
<comment type="caution">
    <text evidence="4">The sequence shown here is derived from an EMBL/GenBank/DDBJ whole genome shotgun (WGS) entry which is preliminary data.</text>
</comment>
<evidence type="ECO:0000313" key="5">
    <source>
        <dbReference type="Proteomes" id="UP001206639"/>
    </source>
</evidence>
<dbReference type="SUPFAM" id="SSF48498">
    <property type="entry name" value="Tetracyclin repressor-like, C-terminal domain"/>
    <property type="match status" value="1"/>
</dbReference>